<name>A0A067PVY6_9AGAM</name>
<keyword evidence="3" id="KW-1185">Reference proteome</keyword>
<dbReference type="Pfam" id="PF07714">
    <property type="entry name" value="PK_Tyr_Ser-Thr"/>
    <property type="match status" value="1"/>
</dbReference>
<gene>
    <name evidence="2" type="ORF">JAAARDRAFT_34851</name>
</gene>
<sequence length="317" mass="35365">MSLCDLSSSVERQGAHCLALGDYADILKACWTGKVKREPPSLVIKALRGVSPVPQERALVVQKLSDLFAVWKHVDDLRHPFISRFFGVVYNCSPLPSPVLPFYQNGNVLSYLKANPYANKIPILSQIASALEYLHNLSEPIVHGNLKASNVMITDSGSACIVDLGLSSVVSTANFTTANIAGSCRWMAPEIMNPPDLADDDDDYHIPFTTASDVYSFGMTALEIFTGKYPFHHIRLDSVVIAQVTRGQRPRRPEDVTIPNYLWEMLVSCWMADPDLRPSIHELGVELFRSQALRSTPLSHFYGPSTWYPRCRLPLFL</sequence>
<dbReference type="PROSITE" id="PS50011">
    <property type="entry name" value="PROTEIN_KINASE_DOM"/>
    <property type="match status" value="1"/>
</dbReference>
<dbReference type="STRING" id="933084.A0A067PVY6"/>
<dbReference type="InParanoid" id="A0A067PVY6"/>
<dbReference type="GO" id="GO:0005524">
    <property type="term" value="F:ATP binding"/>
    <property type="evidence" value="ECO:0007669"/>
    <property type="project" value="InterPro"/>
</dbReference>
<dbReference type="InterPro" id="IPR011009">
    <property type="entry name" value="Kinase-like_dom_sf"/>
</dbReference>
<dbReference type="InterPro" id="IPR051681">
    <property type="entry name" value="Ser/Thr_Kinases-Pseudokinases"/>
</dbReference>
<dbReference type="HOGENOM" id="CLU_000288_7_18_1"/>
<dbReference type="GO" id="GO:0004674">
    <property type="term" value="F:protein serine/threonine kinase activity"/>
    <property type="evidence" value="ECO:0007669"/>
    <property type="project" value="TreeGrafter"/>
</dbReference>
<accession>A0A067PVY6</accession>
<dbReference type="PANTHER" id="PTHR44329:SF214">
    <property type="entry name" value="PROTEIN KINASE DOMAIN-CONTAINING PROTEIN"/>
    <property type="match status" value="1"/>
</dbReference>
<feature type="domain" description="Protein kinase" evidence="1">
    <location>
        <begin position="12"/>
        <end position="289"/>
    </location>
</feature>
<organism evidence="2 3">
    <name type="scientific">Jaapia argillacea MUCL 33604</name>
    <dbReference type="NCBI Taxonomy" id="933084"/>
    <lineage>
        <taxon>Eukaryota</taxon>
        <taxon>Fungi</taxon>
        <taxon>Dikarya</taxon>
        <taxon>Basidiomycota</taxon>
        <taxon>Agaricomycotina</taxon>
        <taxon>Agaricomycetes</taxon>
        <taxon>Agaricomycetidae</taxon>
        <taxon>Jaapiales</taxon>
        <taxon>Jaapiaceae</taxon>
        <taxon>Jaapia</taxon>
    </lineage>
</organism>
<dbReference type="OrthoDB" id="4062651at2759"/>
<dbReference type="PANTHER" id="PTHR44329">
    <property type="entry name" value="SERINE/THREONINE-PROTEIN KINASE TNNI3K-RELATED"/>
    <property type="match status" value="1"/>
</dbReference>
<proteinExistence type="predicted"/>
<dbReference type="InterPro" id="IPR000719">
    <property type="entry name" value="Prot_kinase_dom"/>
</dbReference>
<dbReference type="EMBL" id="KL197718">
    <property type="protein sequence ID" value="KDQ58035.1"/>
    <property type="molecule type" value="Genomic_DNA"/>
</dbReference>
<evidence type="ECO:0000313" key="2">
    <source>
        <dbReference type="EMBL" id="KDQ58035.1"/>
    </source>
</evidence>
<dbReference type="Proteomes" id="UP000027265">
    <property type="component" value="Unassembled WGS sequence"/>
</dbReference>
<dbReference type="Gene3D" id="1.10.510.10">
    <property type="entry name" value="Transferase(Phosphotransferase) domain 1"/>
    <property type="match status" value="1"/>
</dbReference>
<dbReference type="AlphaFoldDB" id="A0A067PVY6"/>
<protein>
    <recommendedName>
        <fullName evidence="1">Protein kinase domain-containing protein</fullName>
    </recommendedName>
</protein>
<evidence type="ECO:0000259" key="1">
    <source>
        <dbReference type="PROSITE" id="PS50011"/>
    </source>
</evidence>
<reference evidence="3" key="1">
    <citation type="journal article" date="2014" name="Proc. Natl. Acad. Sci. U.S.A.">
        <title>Extensive sampling of basidiomycete genomes demonstrates inadequacy of the white-rot/brown-rot paradigm for wood decay fungi.</title>
        <authorList>
            <person name="Riley R."/>
            <person name="Salamov A.A."/>
            <person name="Brown D.W."/>
            <person name="Nagy L.G."/>
            <person name="Floudas D."/>
            <person name="Held B.W."/>
            <person name="Levasseur A."/>
            <person name="Lombard V."/>
            <person name="Morin E."/>
            <person name="Otillar R."/>
            <person name="Lindquist E.A."/>
            <person name="Sun H."/>
            <person name="LaButti K.M."/>
            <person name="Schmutz J."/>
            <person name="Jabbour D."/>
            <person name="Luo H."/>
            <person name="Baker S.E."/>
            <person name="Pisabarro A.G."/>
            <person name="Walton J.D."/>
            <person name="Blanchette R.A."/>
            <person name="Henrissat B."/>
            <person name="Martin F."/>
            <person name="Cullen D."/>
            <person name="Hibbett D.S."/>
            <person name="Grigoriev I.V."/>
        </authorList>
    </citation>
    <scope>NUCLEOTIDE SEQUENCE [LARGE SCALE GENOMIC DNA]</scope>
    <source>
        <strain evidence="3">MUCL 33604</strain>
    </source>
</reference>
<dbReference type="InterPro" id="IPR001245">
    <property type="entry name" value="Ser-Thr/Tyr_kinase_cat_dom"/>
</dbReference>
<dbReference type="SUPFAM" id="SSF56112">
    <property type="entry name" value="Protein kinase-like (PK-like)"/>
    <property type="match status" value="1"/>
</dbReference>
<evidence type="ECO:0000313" key="3">
    <source>
        <dbReference type="Proteomes" id="UP000027265"/>
    </source>
</evidence>